<dbReference type="SUPFAM" id="SSF48452">
    <property type="entry name" value="TPR-like"/>
    <property type="match status" value="1"/>
</dbReference>
<evidence type="ECO:0000313" key="2">
    <source>
        <dbReference type="EMBL" id="MCL1143897.1"/>
    </source>
</evidence>
<dbReference type="Pfam" id="PF14561">
    <property type="entry name" value="TPR_20"/>
    <property type="match status" value="1"/>
</dbReference>
<dbReference type="Gene3D" id="3.40.30.10">
    <property type="entry name" value="Glutaredoxin"/>
    <property type="match status" value="1"/>
</dbReference>
<proteinExistence type="predicted"/>
<dbReference type="SUPFAM" id="SSF52833">
    <property type="entry name" value="Thioredoxin-like"/>
    <property type="match status" value="1"/>
</dbReference>
<reference evidence="2" key="1">
    <citation type="submission" date="2022-01" db="EMBL/GenBank/DDBJ databases">
        <title>Whole genome-based taxonomy of the Shewanellaceae.</title>
        <authorList>
            <person name="Martin-Rodriguez A.J."/>
        </authorList>
    </citation>
    <scope>NUCLEOTIDE SEQUENCE</scope>
    <source>
        <strain evidence="2">DSM 16422</strain>
    </source>
</reference>
<protein>
    <submittedName>
        <fullName evidence="2">Tetratricopeptide repeat protein</fullName>
    </submittedName>
</protein>
<feature type="domain" description="Thioredoxin" evidence="1">
    <location>
        <begin position="4"/>
        <end position="105"/>
    </location>
</feature>
<organism evidence="2 3">
    <name type="scientific">Shewanella gaetbuli</name>
    <dbReference type="NCBI Taxonomy" id="220752"/>
    <lineage>
        <taxon>Bacteria</taxon>
        <taxon>Pseudomonadati</taxon>
        <taxon>Pseudomonadota</taxon>
        <taxon>Gammaproteobacteria</taxon>
        <taxon>Alteromonadales</taxon>
        <taxon>Shewanellaceae</taxon>
        <taxon>Shewanella</taxon>
    </lineage>
</organism>
<comment type="caution">
    <text evidence="2">The sequence shown here is derived from an EMBL/GenBank/DDBJ whole genome shotgun (WGS) entry which is preliminary data.</text>
</comment>
<dbReference type="EMBL" id="JAKIKP010000013">
    <property type="protein sequence ID" value="MCL1143897.1"/>
    <property type="molecule type" value="Genomic_DNA"/>
</dbReference>
<dbReference type="Proteomes" id="UP001139333">
    <property type="component" value="Unassembled WGS sequence"/>
</dbReference>
<dbReference type="Pfam" id="PF00085">
    <property type="entry name" value="Thioredoxin"/>
    <property type="match status" value="1"/>
</dbReference>
<dbReference type="GO" id="GO:0006950">
    <property type="term" value="P:response to stress"/>
    <property type="evidence" value="ECO:0007669"/>
    <property type="project" value="UniProtKB-ARBA"/>
</dbReference>
<name>A0A9X2CJ94_9GAMM</name>
<dbReference type="InterPro" id="IPR011990">
    <property type="entry name" value="TPR-like_helical_dom_sf"/>
</dbReference>
<evidence type="ECO:0000313" key="3">
    <source>
        <dbReference type="Proteomes" id="UP001139333"/>
    </source>
</evidence>
<dbReference type="InterPro" id="IPR013766">
    <property type="entry name" value="Thioredoxin_domain"/>
</dbReference>
<dbReference type="AlphaFoldDB" id="A0A9X2CJ94"/>
<dbReference type="GO" id="GO:0045454">
    <property type="term" value="P:cell redox homeostasis"/>
    <property type="evidence" value="ECO:0007669"/>
    <property type="project" value="TreeGrafter"/>
</dbReference>
<evidence type="ECO:0000259" key="1">
    <source>
        <dbReference type="Pfam" id="PF00085"/>
    </source>
</evidence>
<dbReference type="Pfam" id="PF14559">
    <property type="entry name" value="TPR_19"/>
    <property type="match status" value="1"/>
</dbReference>
<dbReference type="Gene3D" id="1.25.40.10">
    <property type="entry name" value="Tetratricopeptide repeat domain"/>
    <property type="match status" value="2"/>
</dbReference>
<dbReference type="InterPro" id="IPR036249">
    <property type="entry name" value="Thioredoxin-like_sf"/>
</dbReference>
<keyword evidence="3" id="KW-1185">Reference proteome</keyword>
<dbReference type="PANTHER" id="PTHR43601:SF3">
    <property type="entry name" value="THIOREDOXIN, MITOCHONDRIAL"/>
    <property type="match status" value="1"/>
</dbReference>
<dbReference type="RefSeq" id="WP_248996567.1">
    <property type="nucleotide sequence ID" value="NZ_JAKIKP010000013.1"/>
</dbReference>
<accession>A0A9X2CJ94</accession>
<dbReference type="PANTHER" id="PTHR43601">
    <property type="entry name" value="THIOREDOXIN, MITOCHONDRIAL"/>
    <property type="match status" value="1"/>
</dbReference>
<sequence>MENIISLTKENIQQVVDASMEKMVVLTFFAQQQPESMQMLQTLQQLANAQAGRFILASVDCEVEAEIAQYFQIQSLPTTLILDKGRPIDGFAGLQDSQSVTAMLDKHLPPMWVQSFDAVKAQLAATEALSIDDLAQLAAQLKEVITQSDNAAEVRLVLIDVYLQLGSVSEAKTLLETIGLADQDSYYQNLKAKLALAEEAADTPEIRDLQQQLETDPANVELSIKLAMAFNNAQRNEEALDLLFGILQKDLAAADGKVKQVFLEIMTAMGQGNPLANQYRRKLYTLLY</sequence>
<dbReference type="CDD" id="cd02956">
    <property type="entry name" value="ybbN"/>
    <property type="match status" value="1"/>
</dbReference>
<gene>
    <name evidence="2" type="ORF">L2672_14540</name>
</gene>